<dbReference type="SUPFAM" id="SSF109604">
    <property type="entry name" value="HD-domain/PDEase-like"/>
    <property type="match status" value="1"/>
</dbReference>
<dbReference type="PROSITE" id="PS50887">
    <property type="entry name" value="GGDEF"/>
    <property type="match status" value="1"/>
</dbReference>
<dbReference type="Pfam" id="PF00990">
    <property type="entry name" value="GGDEF"/>
    <property type="match status" value="1"/>
</dbReference>
<dbReference type="SMART" id="SM00471">
    <property type="entry name" value="HDc"/>
    <property type="match status" value="1"/>
</dbReference>
<dbReference type="InterPro" id="IPR043128">
    <property type="entry name" value="Rev_trsase/Diguanyl_cyclase"/>
</dbReference>
<sequence length="561" mass="63846">MNNTKDAQKAKLSIIIALMKVMCTVFIGIAVTSILSNIIALDIRCVQVRIMLVLGTMAISWWQWLSTNNQPRLWEQPRLADCAESLFYIVAVTWILCASQPETSIFKLTYIFIIMVNAFRFDMKYGFMSAGVSSASVIFCDVAKLEQLRRFAYLEQDMLLIVSFFVLAFIMGYISMSQKQDFDNMARMATTDELTGLYNNRIFHESLLRYIEETNDNKRYENVWVALLDIAEFRRYNELYGYTMGNAVLTQVGVIISEGARGAQLVSRYGDDKFGLIFTDCSLRHVKDIVSRIKRNIENYPFYGKDNMPGGVISVYAGIAGYPMNGLTKEEMIKSAVDDINFAKLIYNNIDPIHMVHMEGMSVMQVFINMLNSRDHFTYEHTQRVIAYADMLARALNMHQRFIDDVKFGAYLHDIGKIDLPTPILVKTQPLSVVEDDIFKNHVIWGADIVGSVESLAHIVPIIRHHHERWDGLGYPDGLQGTDIPLEARIVALANGFDMMLMGRWPDEPDCRGVAGAVQCLMRNAGTYFDPDLVDIFIKTIRSYNLQHLFPNDAFSVTIDA</sequence>
<organism evidence="5 6">
    <name type="scientific">Mahella australiensis (strain DSM 15567 / CIP 107919 / 50-1 BON)</name>
    <dbReference type="NCBI Taxonomy" id="697281"/>
    <lineage>
        <taxon>Bacteria</taxon>
        <taxon>Bacillati</taxon>
        <taxon>Bacillota</taxon>
        <taxon>Clostridia</taxon>
        <taxon>Thermoanaerobacterales</taxon>
        <taxon>Thermoanaerobacterales Family IV. Incertae Sedis</taxon>
        <taxon>Mahella</taxon>
    </lineage>
</organism>
<reference evidence="6" key="1">
    <citation type="submission" date="2010-11" db="EMBL/GenBank/DDBJ databases">
        <title>The complete genome of Mahella australiensis DSM 15567.</title>
        <authorList>
            <consortium name="US DOE Joint Genome Institute (JGI-PGF)"/>
            <person name="Lucas S."/>
            <person name="Copeland A."/>
            <person name="Lapidus A."/>
            <person name="Bruce D."/>
            <person name="Goodwin L."/>
            <person name="Pitluck S."/>
            <person name="Kyrpides N."/>
            <person name="Mavromatis K."/>
            <person name="Pagani I."/>
            <person name="Ivanova N."/>
            <person name="Teshima H."/>
            <person name="Brettin T."/>
            <person name="Detter J.C."/>
            <person name="Han C."/>
            <person name="Tapia R."/>
            <person name="Land M."/>
            <person name="Hauser L."/>
            <person name="Markowitz V."/>
            <person name="Cheng J.-F."/>
            <person name="Hugenholtz P."/>
            <person name="Woyke T."/>
            <person name="Wu D."/>
            <person name="Spring S."/>
            <person name="Pukall R."/>
            <person name="Steenblock K."/>
            <person name="Schneider S."/>
            <person name="Klenk H.-P."/>
            <person name="Eisen J.A."/>
        </authorList>
    </citation>
    <scope>NUCLEOTIDE SEQUENCE [LARGE SCALE GENOMIC DNA]</scope>
    <source>
        <strain evidence="6">DSM 15567 / CIP 107919 / 50-1 BON</strain>
    </source>
</reference>
<dbReference type="PANTHER" id="PTHR45228">
    <property type="entry name" value="CYCLIC DI-GMP PHOSPHODIESTERASE TM_0186-RELATED"/>
    <property type="match status" value="1"/>
</dbReference>
<accession>F4A196</accession>
<keyword evidence="1" id="KW-1133">Transmembrane helix</keyword>
<dbReference type="RefSeq" id="WP_013781443.1">
    <property type="nucleotide sequence ID" value="NC_015520.1"/>
</dbReference>
<dbReference type="CDD" id="cd01949">
    <property type="entry name" value="GGDEF"/>
    <property type="match status" value="1"/>
</dbReference>
<reference evidence="5 6" key="2">
    <citation type="journal article" date="2011" name="Stand. Genomic Sci.">
        <title>Complete genome sequence of Mahella australiensis type strain (50-1 BON).</title>
        <authorList>
            <person name="Sikorski J."/>
            <person name="Teshima H."/>
            <person name="Nolan M."/>
            <person name="Lucas S."/>
            <person name="Hammon N."/>
            <person name="Deshpande S."/>
            <person name="Cheng J.F."/>
            <person name="Pitluck S."/>
            <person name="Liolios K."/>
            <person name="Pagani I."/>
            <person name="Ivanova N."/>
            <person name="Huntemann M."/>
            <person name="Mavromatis K."/>
            <person name="Ovchinikova G."/>
            <person name="Pati A."/>
            <person name="Tapia R."/>
            <person name="Han C."/>
            <person name="Goodwin L."/>
            <person name="Chen A."/>
            <person name="Palaniappan K."/>
            <person name="Land M."/>
            <person name="Hauser L."/>
            <person name="Ngatchou-Djao O.D."/>
            <person name="Rohde M."/>
            <person name="Pukall R."/>
            <person name="Spring S."/>
            <person name="Abt B."/>
            <person name="Goker M."/>
            <person name="Detter J.C."/>
            <person name="Woyke T."/>
            <person name="Bristow J."/>
            <person name="Markowitz V."/>
            <person name="Hugenholtz P."/>
            <person name="Eisen J.A."/>
            <person name="Kyrpides N.C."/>
            <person name="Klenk H.P."/>
            <person name="Lapidus A."/>
        </authorList>
    </citation>
    <scope>NUCLEOTIDE SEQUENCE [LARGE SCALE GENOMIC DNA]</scope>
    <source>
        <strain evidence="6">DSM 15567 / CIP 107919 / 50-1 BON</strain>
    </source>
</reference>
<name>F4A196_MAHA5</name>
<feature type="transmembrane region" description="Helical" evidence="1">
    <location>
        <begin position="12"/>
        <end position="40"/>
    </location>
</feature>
<dbReference type="CDD" id="cd00077">
    <property type="entry name" value="HDc"/>
    <property type="match status" value="1"/>
</dbReference>
<feature type="domain" description="HD" evidence="3">
    <location>
        <begin position="378"/>
        <end position="500"/>
    </location>
</feature>
<evidence type="ECO:0000313" key="5">
    <source>
        <dbReference type="EMBL" id="AEE97015.1"/>
    </source>
</evidence>
<protein>
    <submittedName>
        <fullName evidence="5">Diguanylate cyclase and metal dependent phosphohydrolase</fullName>
    </submittedName>
</protein>
<dbReference type="NCBIfam" id="TIGR00277">
    <property type="entry name" value="HDIG"/>
    <property type="match status" value="1"/>
</dbReference>
<feature type="domain" description="GGDEF" evidence="2">
    <location>
        <begin position="221"/>
        <end position="358"/>
    </location>
</feature>
<dbReference type="Pfam" id="PF13487">
    <property type="entry name" value="HD_5"/>
    <property type="match status" value="1"/>
</dbReference>
<keyword evidence="1" id="KW-0812">Transmembrane</keyword>
<evidence type="ECO:0000256" key="1">
    <source>
        <dbReference type="SAM" id="Phobius"/>
    </source>
</evidence>
<dbReference type="OrthoDB" id="10822at2"/>
<dbReference type="Gene3D" id="3.30.70.270">
    <property type="match status" value="1"/>
</dbReference>
<dbReference type="InterPro" id="IPR006674">
    <property type="entry name" value="HD_domain"/>
</dbReference>
<proteinExistence type="predicted"/>
<feature type="domain" description="HD-GYP" evidence="4">
    <location>
        <begin position="356"/>
        <end position="553"/>
    </location>
</feature>
<dbReference type="eggNOG" id="COG3437">
    <property type="taxonomic scope" value="Bacteria"/>
</dbReference>
<dbReference type="SMART" id="SM00267">
    <property type="entry name" value="GGDEF"/>
    <property type="match status" value="1"/>
</dbReference>
<dbReference type="PROSITE" id="PS51831">
    <property type="entry name" value="HD"/>
    <property type="match status" value="1"/>
</dbReference>
<gene>
    <name evidence="5" type="ordered locus">Mahau_1838</name>
</gene>
<dbReference type="PANTHER" id="PTHR45228:SF4">
    <property type="entry name" value="LIPOPROTEIN"/>
    <property type="match status" value="1"/>
</dbReference>
<dbReference type="KEGG" id="mas:Mahau_1838"/>
<dbReference type="STRING" id="697281.Mahau_1838"/>
<keyword evidence="1" id="KW-0472">Membrane</keyword>
<evidence type="ECO:0000259" key="4">
    <source>
        <dbReference type="PROSITE" id="PS51832"/>
    </source>
</evidence>
<evidence type="ECO:0000259" key="2">
    <source>
        <dbReference type="PROSITE" id="PS50887"/>
    </source>
</evidence>
<dbReference type="InterPro" id="IPR003607">
    <property type="entry name" value="HD/PDEase_dom"/>
</dbReference>
<dbReference type="PROSITE" id="PS51832">
    <property type="entry name" value="HD_GYP"/>
    <property type="match status" value="1"/>
</dbReference>
<dbReference type="SUPFAM" id="SSF55073">
    <property type="entry name" value="Nucleotide cyclase"/>
    <property type="match status" value="1"/>
</dbReference>
<dbReference type="Proteomes" id="UP000008457">
    <property type="component" value="Chromosome"/>
</dbReference>
<feature type="transmembrane region" description="Helical" evidence="1">
    <location>
        <begin position="46"/>
        <end position="65"/>
    </location>
</feature>
<dbReference type="InterPro" id="IPR029787">
    <property type="entry name" value="Nucleotide_cyclase"/>
</dbReference>
<dbReference type="InterPro" id="IPR006675">
    <property type="entry name" value="HDIG_dom"/>
</dbReference>
<dbReference type="Gene3D" id="1.10.3210.10">
    <property type="entry name" value="Hypothetical protein af1432"/>
    <property type="match status" value="1"/>
</dbReference>
<dbReference type="NCBIfam" id="TIGR00254">
    <property type="entry name" value="GGDEF"/>
    <property type="match status" value="1"/>
</dbReference>
<feature type="transmembrane region" description="Helical" evidence="1">
    <location>
        <begin position="157"/>
        <end position="176"/>
    </location>
</feature>
<dbReference type="InterPro" id="IPR000160">
    <property type="entry name" value="GGDEF_dom"/>
</dbReference>
<evidence type="ECO:0000313" key="6">
    <source>
        <dbReference type="Proteomes" id="UP000008457"/>
    </source>
</evidence>
<evidence type="ECO:0000259" key="3">
    <source>
        <dbReference type="PROSITE" id="PS51831"/>
    </source>
</evidence>
<dbReference type="InterPro" id="IPR052020">
    <property type="entry name" value="Cyclic_di-GMP/3'3'-cGAMP_PDE"/>
</dbReference>
<dbReference type="EMBL" id="CP002360">
    <property type="protein sequence ID" value="AEE97015.1"/>
    <property type="molecule type" value="Genomic_DNA"/>
</dbReference>
<dbReference type="AlphaFoldDB" id="F4A196"/>
<dbReference type="HOGENOM" id="CLU_000445_92_9_9"/>
<keyword evidence="6" id="KW-1185">Reference proteome</keyword>
<dbReference type="InterPro" id="IPR037522">
    <property type="entry name" value="HD_GYP_dom"/>
</dbReference>